<name>A0A6A5WB14_9PLEO</name>
<evidence type="ECO:0000313" key="2">
    <source>
        <dbReference type="Proteomes" id="UP000799779"/>
    </source>
</evidence>
<evidence type="ECO:0000313" key="1">
    <source>
        <dbReference type="EMBL" id="KAF1998094.1"/>
    </source>
</evidence>
<accession>A0A6A5WB14</accession>
<keyword evidence="2" id="KW-1185">Reference proteome</keyword>
<sequence length="176" mass="19256">MVEIALWLLTNQDLGESGVSSFKACQDFLSLLRLFRPKSGNPQHFASVEILVRFCILSLFFSKQALLSLSLSLPRAHLLIVIEASKCLELIILARDKVFCSSVSPLDGGFLRLGGFIGSIEIYSRIPAPAIGPNSATPHTPDPMSIAGLSFPLLTLFSLLRRPSRLGGLLYLHTYV</sequence>
<dbReference type="Proteomes" id="UP000799779">
    <property type="component" value="Unassembled WGS sequence"/>
</dbReference>
<reference evidence="1" key="1">
    <citation type="journal article" date="2020" name="Stud. Mycol.">
        <title>101 Dothideomycetes genomes: a test case for predicting lifestyles and emergence of pathogens.</title>
        <authorList>
            <person name="Haridas S."/>
            <person name="Albert R."/>
            <person name="Binder M."/>
            <person name="Bloem J."/>
            <person name="Labutti K."/>
            <person name="Salamov A."/>
            <person name="Andreopoulos B."/>
            <person name="Baker S."/>
            <person name="Barry K."/>
            <person name="Bills G."/>
            <person name="Bluhm B."/>
            <person name="Cannon C."/>
            <person name="Castanera R."/>
            <person name="Culley D."/>
            <person name="Daum C."/>
            <person name="Ezra D."/>
            <person name="Gonzalez J."/>
            <person name="Henrissat B."/>
            <person name="Kuo A."/>
            <person name="Liang C."/>
            <person name="Lipzen A."/>
            <person name="Lutzoni F."/>
            <person name="Magnuson J."/>
            <person name="Mondo S."/>
            <person name="Nolan M."/>
            <person name="Ohm R."/>
            <person name="Pangilinan J."/>
            <person name="Park H.-J."/>
            <person name="Ramirez L."/>
            <person name="Alfaro M."/>
            <person name="Sun H."/>
            <person name="Tritt A."/>
            <person name="Yoshinaga Y."/>
            <person name="Zwiers L.-H."/>
            <person name="Turgeon B."/>
            <person name="Goodwin S."/>
            <person name="Spatafora J."/>
            <person name="Crous P."/>
            <person name="Grigoriev I."/>
        </authorList>
    </citation>
    <scope>NUCLEOTIDE SEQUENCE</scope>
    <source>
        <strain evidence="1">CBS 123094</strain>
    </source>
</reference>
<dbReference type="AlphaFoldDB" id="A0A6A5WB14"/>
<proteinExistence type="predicted"/>
<gene>
    <name evidence="1" type="ORF">P154DRAFT_268484</name>
</gene>
<protein>
    <submittedName>
        <fullName evidence="1">Uncharacterized protein</fullName>
    </submittedName>
</protein>
<organism evidence="1 2">
    <name type="scientific">Amniculicola lignicola CBS 123094</name>
    <dbReference type="NCBI Taxonomy" id="1392246"/>
    <lineage>
        <taxon>Eukaryota</taxon>
        <taxon>Fungi</taxon>
        <taxon>Dikarya</taxon>
        <taxon>Ascomycota</taxon>
        <taxon>Pezizomycotina</taxon>
        <taxon>Dothideomycetes</taxon>
        <taxon>Pleosporomycetidae</taxon>
        <taxon>Pleosporales</taxon>
        <taxon>Amniculicolaceae</taxon>
        <taxon>Amniculicola</taxon>
    </lineage>
</organism>
<dbReference type="EMBL" id="ML977607">
    <property type="protein sequence ID" value="KAF1998094.1"/>
    <property type="molecule type" value="Genomic_DNA"/>
</dbReference>